<protein>
    <submittedName>
        <fullName evidence="2">Uncharacterized protein</fullName>
    </submittedName>
</protein>
<reference evidence="2 3" key="1">
    <citation type="journal article" date="2019" name="Int. J. Syst. Evol. Microbiol.">
        <title>The Global Catalogue of Microorganisms (GCM) 10K type strain sequencing project: providing services to taxonomists for standard genome sequencing and annotation.</title>
        <authorList>
            <consortium name="The Broad Institute Genomics Platform"/>
            <consortium name="The Broad Institute Genome Sequencing Center for Infectious Disease"/>
            <person name="Wu L."/>
            <person name="Ma J."/>
        </authorList>
    </citation>
    <scope>NUCLEOTIDE SEQUENCE [LARGE SCALE GENOMIC DNA]</scope>
    <source>
        <strain evidence="2 3">JCM 3272</strain>
    </source>
</reference>
<proteinExistence type="predicted"/>
<dbReference type="EMBL" id="BAAARV010000108">
    <property type="protein sequence ID" value="GAA2387621.1"/>
    <property type="molecule type" value="Genomic_DNA"/>
</dbReference>
<keyword evidence="3" id="KW-1185">Reference proteome</keyword>
<comment type="caution">
    <text evidence="2">The sequence shown here is derived from an EMBL/GenBank/DDBJ whole genome shotgun (WGS) entry which is preliminary data.</text>
</comment>
<evidence type="ECO:0000256" key="1">
    <source>
        <dbReference type="SAM" id="MobiDB-lite"/>
    </source>
</evidence>
<evidence type="ECO:0000313" key="2">
    <source>
        <dbReference type="EMBL" id="GAA2387621.1"/>
    </source>
</evidence>
<gene>
    <name evidence="2" type="ORF">GCM10010170_098650</name>
</gene>
<sequence>MLVMGHLCPDSAMMVSRSTVTVQLSQPDLVLRRRPRSGSPRLTFAAAAIRFYLQHPEQRPAIGTPDGYARPEAAVHEAP</sequence>
<evidence type="ECO:0000313" key="3">
    <source>
        <dbReference type="Proteomes" id="UP001501444"/>
    </source>
</evidence>
<organism evidence="2 3">
    <name type="scientific">Dactylosporangium salmoneum</name>
    <dbReference type="NCBI Taxonomy" id="53361"/>
    <lineage>
        <taxon>Bacteria</taxon>
        <taxon>Bacillati</taxon>
        <taxon>Actinomycetota</taxon>
        <taxon>Actinomycetes</taxon>
        <taxon>Micromonosporales</taxon>
        <taxon>Micromonosporaceae</taxon>
        <taxon>Dactylosporangium</taxon>
    </lineage>
</organism>
<dbReference type="Proteomes" id="UP001501444">
    <property type="component" value="Unassembled WGS sequence"/>
</dbReference>
<accession>A0ABN3HTF4</accession>
<feature type="region of interest" description="Disordered" evidence="1">
    <location>
        <begin position="58"/>
        <end position="79"/>
    </location>
</feature>
<name>A0ABN3HTF4_9ACTN</name>